<feature type="transmembrane region" description="Helical" evidence="1">
    <location>
        <begin position="277"/>
        <end position="297"/>
    </location>
</feature>
<evidence type="ECO:0000256" key="1">
    <source>
        <dbReference type="SAM" id="Phobius"/>
    </source>
</evidence>
<feature type="transmembrane region" description="Helical" evidence="1">
    <location>
        <begin position="236"/>
        <end position="265"/>
    </location>
</feature>
<dbReference type="Proteomes" id="UP000306402">
    <property type="component" value="Unassembled WGS sequence"/>
</dbReference>
<evidence type="ECO:0000313" key="3">
    <source>
        <dbReference type="Proteomes" id="UP000306402"/>
    </source>
</evidence>
<name>A0A5R9KSU1_9BACT</name>
<feature type="transmembrane region" description="Helical" evidence="1">
    <location>
        <begin position="20"/>
        <end position="43"/>
    </location>
</feature>
<comment type="caution">
    <text evidence="2">The sequence shown here is derived from an EMBL/GenBank/DDBJ whole genome shotgun (WGS) entry which is preliminary data.</text>
</comment>
<accession>A0A5R9KSU1</accession>
<feature type="transmembrane region" description="Helical" evidence="1">
    <location>
        <begin position="347"/>
        <end position="364"/>
    </location>
</feature>
<protein>
    <submittedName>
        <fullName evidence="2">Uncharacterized protein</fullName>
    </submittedName>
</protein>
<dbReference type="OrthoDB" id="956244at2"/>
<dbReference type="EMBL" id="VCEJ01000005">
    <property type="protein sequence ID" value="TLU99362.1"/>
    <property type="molecule type" value="Genomic_DNA"/>
</dbReference>
<keyword evidence="1" id="KW-1133">Transmembrane helix</keyword>
<keyword evidence="3" id="KW-1185">Reference proteome</keyword>
<feature type="transmembrane region" description="Helical" evidence="1">
    <location>
        <begin position="317"/>
        <end position="340"/>
    </location>
</feature>
<gene>
    <name evidence="2" type="ORF">FEN17_22630</name>
</gene>
<keyword evidence="1" id="KW-0812">Transmembrane</keyword>
<sequence>MKTTLLRNLSLGYLLLPNVIFSIAWFRVPVSVCLVIGLIFMYVQGYERGKNLQPVLKAKDLLKFAVISLLLVAFSGIGGFCFQAFDYWAHNSKYYTLYNHSWPVQFKENSRYACHYFGFFLVPALISKILGELSGIALYLWASIGLFLGVCWVFIFTNKSYISFVLFLSLGGIGHLCKVLLLQAIDLNYHVPPFFTEIWPVMYQTQWAPNQLIPIIIVSCILFYDFAYMQRPERSFLAVIAIFIWGIFPSIVFVFIFSILVLMRYVKNPKALLSAQAMMNVLVPALIFIPTFFYFLAGKSSVIMGFIWQFDPLNEIAFHYFFGVVVDLIVLVGLVLILDLHKSRYRNIIYILFTLLILISLVRMGKWNDWFLRGSTPILTLLSLFILHRFSAWAKERPDWYKMKMAYPILIFLFMGSVVPISHITRAMQQNLITELLFPDIVDFVPYPYNKFEDFYQMGKSIYSEQEANQFLGEQGSFYELYLSR</sequence>
<feature type="transmembrane region" description="Helical" evidence="1">
    <location>
        <begin position="138"/>
        <end position="155"/>
    </location>
</feature>
<keyword evidence="1" id="KW-0472">Membrane</keyword>
<feature type="transmembrane region" description="Helical" evidence="1">
    <location>
        <begin position="161"/>
        <end position="181"/>
    </location>
</feature>
<organism evidence="2 3">
    <name type="scientific">Dyadobacter luticola</name>
    <dbReference type="NCBI Taxonomy" id="1979387"/>
    <lineage>
        <taxon>Bacteria</taxon>
        <taxon>Pseudomonadati</taxon>
        <taxon>Bacteroidota</taxon>
        <taxon>Cytophagia</taxon>
        <taxon>Cytophagales</taxon>
        <taxon>Spirosomataceae</taxon>
        <taxon>Dyadobacter</taxon>
    </lineage>
</organism>
<proteinExistence type="predicted"/>
<feature type="transmembrane region" description="Helical" evidence="1">
    <location>
        <begin position="370"/>
        <end position="387"/>
    </location>
</feature>
<feature type="transmembrane region" description="Helical" evidence="1">
    <location>
        <begin position="64"/>
        <end position="89"/>
    </location>
</feature>
<feature type="transmembrane region" description="Helical" evidence="1">
    <location>
        <begin position="212"/>
        <end position="230"/>
    </location>
</feature>
<reference evidence="2 3" key="1">
    <citation type="submission" date="2019-05" db="EMBL/GenBank/DDBJ databases">
        <authorList>
            <person name="Qu J.-H."/>
        </authorList>
    </citation>
    <scope>NUCLEOTIDE SEQUENCE [LARGE SCALE GENOMIC DNA]</scope>
    <source>
        <strain evidence="2 3">T17</strain>
    </source>
</reference>
<dbReference type="RefSeq" id="WP_138367651.1">
    <property type="nucleotide sequence ID" value="NZ_VCEJ01000005.1"/>
</dbReference>
<feature type="transmembrane region" description="Helical" evidence="1">
    <location>
        <begin position="407"/>
        <end position="425"/>
    </location>
</feature>
<evidence type="ECO:0000313" key="2">
    <source>
        <dbReference type="EMBL" id="TLU99362.1"/>
    </source>
</evidence>
<dbReference type="AlphaFoldDB" id="A0A5R9KSU1"/>